<accession>U5DP17</accession>
<reference evidence="1 2" key="1">
    <citation type="submission" date="2013-05" db="EMBL/GenBank/DDBJ databases">
        <title>Draft genome sequence of Rubidibacter lacunae KORDI 51-2.</title>
        <authorList>
            <person name="Choi D.H."/>
            <person name="Noh J.H."/>
            <person name="Kwon K.-K."/>
            <person name="Lee J.-H."/>
            <person name="Ryu J.-Y."/>
        </authorList>
    </citation>
    <scope>NUCLEOTIDE SEQUENCE [LARGE SCALE GENOMIC DNA]</scope>
    <source>
        <strain evidence="1 2">KORDI 51-2</strain>
    </source>
</reference>
<dbReference type="STRING" id="582515.KR51_00007400"/>
<evidence type="ECO:0000313" key="2">
    <source>
        <dbReference type="Proteomes" id="UP000016960"/>
    </source>
</evidence>
<sequence length="62" mass="6988">MAFHAVMEFGGAYWLQQAFPIVLTDRGQLAWIIHELLCGDPIPFAVKGLQTFSLNDSAFLYK</sequence>
<dbReference type="EMBL" id="ASSJ01000016">
    <property type="protein sequence ID" value="ERN42582.1"/>
    <property type="molecule type" value="Genomic_DNA"/>
</dbReference>
<proteinExistence type="predicted"/>
<evidence type="ECO:0000313" key="1">
    <source>
        <dbReference type="EMBL" id="ERN42582.1"/>
    </source>
</evidence>
<dbReference type="InParanoid" id="U5DP17"/>
<dbReference type="RefSeq" id="WP_022604820.1">
    <property type="nucleotide sequence ID" value="NZ_ASSJ01000016.1"/>
</dbReference>
<gene>
    <name evidence="1" type="ORF">KR51_00007400</name>
</gene>
<organism evidence="1 2">
    <name type="scientific">Rubidibacter lacunae KORDI 51-2</name>
    <dbReference type="NCBI Taxonomy" id="582515"/>
    <lineage>
        <taxon>Bacteria</taxon>
        <taxon>Bacillati</taxon>
        <taxon>Cyanobacteriota</taxon>
        <taxon>Cyanophyceae</taxon>
        <taxon>Oscillatoriophycideae</taxon>
        <taxon>Chroococcales</taxon>
        <taxon>Aphanothecaceae</taxon>
        <taxon>Rubidibacter</taxon>
    </lineage>
</organism>
<dbReference type="AlphaFoldDB" id="U5DP17"/>
<name>U5DP17_9CHRO</name>
<comment type="caution">
    <text evidence="1">The sequence shown here is derived from an EMBL/GenBank/DDBJ whole genome shotgun (WGS) entry which is preliminary data.</text>
</comment>
<dbReference type="Proteomes" id="UP000016960">
    <property type="component" value="Unassembled WGS sequence"/>
</dbReference>
<protein>
    <submittedName>
        <fullName evidence="1">Uncharacterized protein</fullName>
    </submittedName>
</protein>
<keyword evidence="2" id="KW-1185">Reference proteome</keyword>